<feature type="transmembrane region" description="Helical" evidence="8">
    <location>
        <begin position="6"/>
        <end position="34"/>
    </location>
</feature>
<comment type="subcellular location">
    <subcellularLocation>
        <location evidence="1 8">Cell membrane</location>
        <topology evidence="1 8">Multi-pass membrane protein</topology>
    </subcellularLocation>
</comment>
<evidence type="ECO:0000256" key="2">
    <source>
        <dbReference type="ARBA" id="ARBA00009142"/>
    </source>
</evidence>
<feature type="transmembrane region" description="Helical" evidence="8">
    <location>
        <begin position="121"/>
        <end position="140"/>
    </location>
</feature>
<reference evidence="9 10" key="1">
    <citation type="submission" date="2022-01" db="EMBL/GenBank/DDBJ databases">
        <title>Dethiosulfovibrio faecalis sp. nov., a novel proteolytic, non-sulfur-reducing bacterium isolated from a marine aquaculture solid waste bioreactor.</title>
        <authorList>
            <person name="Grabowski S."/>
            <person name="Apolinario E."/>
            <person name="Schneider N."/>
            <person name="Marshall C.W."/>
            <person name="Sowers K.R."/>
        </authorList>
    </citation>
    <scope>NUCLEOTIDE SEQUENCE [LARGE SCALE GENOMIC DNA]</scope>
    <source>
        <strain evidence="9 10">DSM 12537</strain>
    </source>
</reference>
<comment type="similarity">
    <text evidence="2 8">Belongs to the 4-toluene sulfonate uptake permease (TSUP) (TC 2.A.102) family.</text>
</comment>
<keyword evidence="7 8" id="KW-0472">Membrane</keyword>
<protein>
    <recommendedName>
        <fullName evidence="8">Probable membrane transporter protein</fullName>
    </recommendedName>
</protein>
<dbReference type="Proteomes" id="UP001200430">
    <property type="component" value="Unassembled WGS sequence"/>
</dbReference>
<dbReference type="InterPro" id="IPR002781">
    <property type="entry name" value="TM_pro_TauE-like"/>
</dbReference>
<feature type="transmembrane region" description="Helical" evidence="8">
    <location>
        <begin position="219"/>
        <end position="238"/>
    </location>
</feature>
<feature type="transmembrane region" description="Helical" evidence="8">
    <location>
        <begin position="70"/>
        <end position="88"/>
    </location>
</feature>
<dbReference type="PANTHER" id="PTHR30269">
    <property type="entry name" value="TRANSMEMBRANE PROTEIN YFCA"/>
    <property type="match status" value="1"/>
</dbReference>
<gene>
    <name evidence="9" type="ORF">L2W38_10600</name>
</gene>
<evidence type="ECO:0000313" key="9">
    <source>
        <dbReference type="EMBL" id="MCF4143261.1"/>
    </source>
</evidence>
<dbReference type="EMBL" id="JAKGUD010000012">
    <property type="protein sequence ID" value="MCF4143261.1"/>
    <property type="molecule type" value="Genomic_DNA"/>
</dbReference>
<evidence type="ECO:0000256" key="4">
    <source>
        <dbReference type="ARBA" id="ARBA00022475"/>
    </source>
</evidence>
<organism evidence="9 10">
    <name type="scientific">Dethiosulfovibrio marinus</name>
    <dbReference type="NCBI Taxonomy" id="133532"/>
    <lineage>
        <taxon>Bacteria</taxon>
        <taxon>Thermotogati</taxon>
        <taxon>Synergistota</taxon>
        <taxon>Synergistia</taxon>
        <taxon>Synergistales</taxon>
        <taxon>Dethiosulfovibrionaceae</taxon>
        <taxon>Dethiosulfovibrio</taxon>
    </lineage>
</organism>
<feature type="transmembrane region" description="Helical" evidence="8">
    <location>
        <begin position="41"/>
        <end position="58"/>
    </location>
</feature>
<keyword evidence="10" id="KW-1185">Reference proteome</keyword>
<keyword evidence="6 8" id="KW-1133">Transmembrane helix</keyword>
<feature type="transmembrane region" description="Helical" evidence="8">
    <location>
        <begin position="161"/>
        <end position="182"/>
    </location>
</feature>
<dbReference type="PANTHER" id="PTHR30269:SF37">
    <property type="entry name" value="MEMBRANE TRANSPORTER PROTEIN"/>
    <property type="match status" value="1"/>
</dbReference>
<dbReference type="InterPro" id="IPR052017">
    <property type="entry name" value="TSUP"/>
</dbReference>
<dbReference type="RefSeq" id="WP_236099963.1">
    <property type="nucleotide sequence ID" value="NZ_JAKGUD010000012.1"/>
</dbReference>
<name>A0ABS9ERX8_9BACT</name>
<evidence type="ECO:0000256" key="6">
    <source>
        <dbReference type="ARBA" id="ARBA00022989"/>
    </source>
</evidence>
<evidence type="ECO:0000256" key="1">
    <source>
        <dbReference type="ARBA" id="ARBA00004651"/>
    </source>
</evidence>
<keyword evidence="3" id="KW-0813">Transport</keyword>
<dbReference type="Pfam" id="PF01925">
    <property type="entry name" value="TauE"/>
    <property type="match status" value="1"/>
</dbReference>
<evidence type="ECO:0000256" key="5">
    <source>
        <dbReference type="ARBA" id="ARBA00022692"/>
    </source>
</evidence>
<comment type="caution">
    <text evidence="9">The sequence shown here is derived from an EMBL/GenBank/DDBJ whole genome shotgun (WGS) entry which is preliminary data.</text>
</comment>
<proteinExistence type="inferred from homology"/>
<evidence type="ECO:0000256" key="3">
    <source>
        <dbReference type="ARBA" id="ARBA00022448"/>
    </source>
</evidence>
<evidence type="ECO:0000313" key="10">
    <source>
        <dbReference type="Proteomes" id="UP001200430"/>
    </source>
</evidence>
<evidence type="ECO:0000256" key="8">
    <source>
        <dbReference type="RuleBase" id="RU363041"/>
    </source>
</evidence>
<feature type="transmembrane region" description="Helical" evidence="8">
    <location>
        <begin position="188"/>
        <end position="207"/>
    </location>
</feature>
<sequence>MNSLIWGGAAIFAGSLVQGCAGFAFSLVAAPFLLFFLSQQVVIPMLVLVSMGLNVMVLKDCWSSLDFRKVLPILAGGVVTLPLGIWILTALDPRAFRLFVGTFIVLVAMVMLSGWRKPLPYSLWALGPIGMVSGILNGSLSMSGPPVVLFLTNQGTGKDEFRANLAAYFMSLNVATISLYAFKGVLTAQVLAITGAYVPVLLVGTWLGIKVSRLLPEEVFRKITLSLIIMTGAVLIGSNL</sequence>
<evidence type="ECO:0000256" key="7">
    <source>
        <dbReference type="ARBA" id="ARBA00023136"/>
    </source>
</evidence>
<feature type="transmembrane region" description="Helical" evidence="8">
    <location>
        <begin position="95"/>
        <end position="115"/>
    </location>
</feature>
<accession>A0ABS9ERX8</accession>
<keyword evidence="4 8" id="KW-1003">Cell membrane</keyword>
<keyword evidence="5 8" id="KW-0812">Transmembrane</keyword>